<name>A0A1G9VGQ5_9BACL</name>
<dbReference type="PANTHER" id="PTHR43046:SF2">
    <property type="entry name" value="8-OXO-DGTP DIPHOSPHATASE-RELATED"/>
    <property type="match status" value="1"/>
</dbReference>
<comment type="similarity">
    <text evidence="3">Belongs to the Nudix hydrolase family.</text>
</comment>
<dbReference type="InterPro" id="IPR020084">
    <property type="entry name" value="NUDIX_hydrolase_CS"/>
</dbReference>
<dbReference type="PRINTS" id="PR00502">
    <property type="entry name" value="NUDIXFAMILY"/>
</dbReference>
<dbReference type="InterPro" id="IPR015797">
    <property type="entry name" value="NUDIX_hydrolase-like_dom_sf"/>
</dbReference>
<evidence type="ECO:0000313" key="5">
    <source>
        <dbReference type="EMBL" id="SDM71241.1"/>
    </source>
</evidence>
<dbReference type="Gene3D" id="3.90.79.10">
    <property type="entry name" value="Nucleoside Triphosphate Pyrophosphohydrolase"/>
    <property type="match status" value="1"/>
</dbReference>
<protein>
    <submittedName>
        <fullName evidence="5">ADP-ribose pyrophosphatase YjhB, NUDIX family</fullName>
    </submittedName>
</protein>
<dbReference type="InterPro" id="IPR020476">
    <property type="entry name" value="Nudix_hydrolase"/>
</dbReference>
<reference evidence="6" key="1">
    <citation type="submission" date="2016-10" db="EMBL/GenBank/DDBJ databases">
        <authorList>
            <person name="Varghese N."/>
            <person name="Submissions S."/>
        </authorList>
    </citation>
    <scope>NUCLEOTIDE SEQUENCE [LARGE SCALE GENOMIC DNA]</scope>
    <source>
        <strain evidence="6">CGMCC 1.6854</strain>
    </source>
</reference>
<dbReference type="Proteomes" id="UP000199544">
    <property type="component" value="Unassembled WGS sequence"/>
</dbReference>
<dbReference type="InterPro" id="IPR000086">
    <property type="entry name" value="NUDIX_hydrolase_dom"/>
</dbReference>
<dbReference type="PROSITE" id="PS51462">
    <property type="entry name" value="NUDIX"/>
    <property type="match status" value="1"/>
</dbReference>
<dbReference type="AlphaFoldDB" id="A0A1G9VGQ5"/>
<dbReference type="SUPFAM" id="SSF55811">
    <property type="entry name" value="Nudix"/>
    <property type="match status" value="1"/>
</dbReference>
<dbReference type="RefSeq" id="WP_090233709.1">
    <property type="nucleotide sequence ID" value="NZ_FNHW01000001.1"/>
</dbReference>
<evidence type="ECO:0000259" key="4">
    <source>
        <dbReference type="PROSITE" id="PS51462"/>
    </source>
</evidence>
<evidence type="ECO:0000256" key="1">
    <source>
        <dbReference type="ARBA" id="ARBA00001946"/>
    </source>
</evidence>
<evidence type="ECO:0000256" key="3">
    <source>
        <dbReference type="RuleBase" id="RU003476"/>
    </source>
</evidence>
<dbReference type="PROSITE" id="PS00893">
    <property type="entry name" value="NUDIX_BOX"/>
    <property type="match status" value="1"/>
</dbReference>
<comment type="cofactor">
    <cofactor evidence="1">
        <name>Mg(2+)</name>
        <dbReference type="ChEBI" id="CHEBI:18420"/>
    </cofactor>
</comment>
<dbReference type="EMBL" id="FNHW01000001">
    <property type="protein sequence ID" value="SDM71241.1"/>
    <property type="molecule type" value="Genomic_DNA"/>
</dbReference>
<dbReference type="Pfam" id="PF00293">
    <property type="entry name" value="NUDIX"/>
    <property type="match status" value="1"/>
</dbReference>
<dbReference type="GO" id="GO:0016787">
    <property type="term" value="F:hydrolase activity"/>
    <property type="evidence" value="ECO:0007669"/>
    <property type="project" value="UniProtKB-KW"/>
</dbReference>
<evidence type="ECO:0000313" key="6">
    <source>
        <dbReference type="Proteomes" id="UP000199544"/>
    </source>
</evidence>
<feature type="domain" description="Nudix hydrolase" evidence="4">
    <location>
        <begin position="19"/>
        <end position="153"/>
    </location>
</feature>
<dbReference type="OrthoDB" id="9787476at2"/>
<organism evidence="5 6">
    <name type="scientific">Fictibacillus solisalsi</name>
    <dbReference type="NCBI Taxonomy" id="459525"/>
    <lineage>
        <taxon>Bacteria</taxon>
        <taxon>Bacillati</taxon>
        <taxon>Bacillota</taxon>
        <taxon>Bacilli</taxon>
        <taxon>Bacillales</taxon>
        <taxon>Fictibacillaceae</taxon>
        <taxon>Fictibacillus</taxon>
    </lineage>
</organism>
<dbReference type="STRING" id="459525.SAMN04488137_1573"/>
<sequence>MGMSDYYKKLRDQVGNELIFVPSVAGIVRNKAGEILFQNKGTGENWSLPAGAIEPGEAPAEALVREVWEETGLHVIPKKLLGVFGGNDFRYQYPDGNKVEYNVVVFECEVQCGDLKPIDPETFELRYFKLNETPELALPYPSSIFEKSSDGVSFQWNKEWLDNLKILK</sequence>
<accession>A0A1G9VGQ5</accession>
<gene>
    <name evidence="5" type="ORF">SAMN04488137_1573</name>
</gene>
<keyword evidence="2 3" id="KW-0378">Hydrolase</keyword>
<proteinExistence type="inferred from homology"/>
<evidence type="ECO:0000256" key="2">
    <source>
        <dbReference type="ARBA" id="ARBA00022801"/>
    </source>
</evidence>
<dbReference type="PANTHER" id="PTHR43046">
    <property type="entry name" value="GDP-MANNOSE MANNOSYL HYDROLASE"/>
    <property type="match status" value="1"/>
</dbReference>
<keyword evidence="6" id="KW-1185">Reference proteome</keyword>